<dbReference type="EMBL" id="KT754707">
    <property type="protein sequence ID" value="ALS04541.1"/>
    <property type="molecule type" value="mRNA"/>
</dbReference>
<accession>A0A0U2V6C3</accession>
<protein>
    <submittedName>
        <fullName evidence="2">Uncharacterized protein</fullName>
    </submittedName>
</protein>
<proteinExistence type="evidence at transcript level"/>
<reference evidence="2" key="1">
    <citation type="journal article" date="2015" name="Sci. Rep.">
        <title>Spliced leader RNA trans-splicing discovered in copepods.</title>
        <authorList>
            <person name="Yang F."/>
            <person name="Xu D."/>
            <person name="Zhuang Y."/>
            <person name="Yi X."/>
            <person name="Huang Y."/>
            <person name="Chen H."/>
            <person name="Lin S."/>
            <person name="Campbell D.A."/>
            <person name="Sturm N.R."/>
            <person name="Liu G."/>
            <person name="Zhang H."/>
        </authorList>
    </citation>
    <scope>NUCLEOTIDE SEQUENCE</scope>
</reference>
<dbReference type="AlphaFoldDB" id="A0A0U2V6C3"/>
<evidence type="ECO:0000256" key="1">
    <source>
        <dbReference type="SAM" id="MobiDB-lite"/>
    </source>
</evidence>
<feature type="compositionally biased region" description="Basic residues" evidence="1">
    <location>
        <begin position="289"/>
        <end position="302"/>
    </location>
</feature>
<name>A0A0U2V6C3_ACAPC</name>
<feature type="compositionally biased region" description="Polar residues" evidence="1">
    <location>
        <begin position="205"/>
        <end position="215"/>
    </location>
</feature>
<feature type="compositionally biased region" description="Low complexity" evidence="1">
    <location>
        <begin position="273"/>
        <end position="282"/>
    </location>
</feature>
<feature type="region of interest" description="Disordered" evidence="1">
    <location>
        <begin position="184"/>
        <end position="312"/>
    </location>
</feature>
<sequence>MGKISKGVPKFMNRQSMCKKRIPSQPSEQWGDEIVLNDEQDEVFYPTEVARCHRKQLDRISAKSGRIRKARENCGGRSNKISEALKSAFSRVPGAKSLITDHLSKAIETVHDSIPMAVNLLVPLALKSMLPGGMGKMASSVVSTRVTPVLQERILPTVVNTLIPEEVRYELAIQKSLQHAIKTPIKKTSSGKNSTKSDRLGFNEDATQSPDSSGLDSPEYRRTYSSESEDSQDQRTQSTSLESPEIQRTYLSAPGSPVQYSTKLTPSRRTRTDSTSTPRQSSKTNSSRWGKKKREVTPHRRLSQQLKAERNV</sequence>
<evidence type="ECO:0000313" key="2">
    <source>
        <dbReference type="EMBL" id="ALS04541.1"/>
    </source>
</evidence>
<organism evidence="2">
    <name type="scientific">Acartia pacifica</name>
    <name type="common">Copepod</name>
    <dbReference type="NCBI Taxonomy" id="335913"/>
    <lineage>
        <taxon>Eukaryota</taxon>
        <taxon>Metazoa</taxon>
        <taxon>Ecdysozoa</taxon>
        <taxon>Arthropoda</taxon>
        <taxon>Crustacea</taxon>
        <taxon>Multicrustacea</taxon>
        <taxon>Hexanauplia</taxon>
        <taxon>Copepoda</taxon>
        <taxon>Calanoida</taxon>
        <taxon>Acartiidae</taxon>
        <taxon>Acartia</taxon>
    </lineage>
</organism>